<proteinExistence type="predicted"/>
<gene>
    <name evidence="1" type="ORF">UFOVP120_82</name>
</gene>
<feature type="non-terminal residue" evidence="1">
    <location>
        <position position="1"/>
    </location>
</feature>
<protein>
    <submittedName>
        <fullName evidence="1">Uncharacterized protein</fullName>
    </submittedName>
</protein>
<organism evidence="1">
    <name type="scientific">uncultured Caudovirales phage</name>
    <dbReference type="NCBI Taxonomy" id="2100421"/>
    <lineage>
        <taxon>Viruses</taxon>
        <taxon>Duplodnaviria</taxon>
        <taxon>Heunggongvirae</taxon>
        <taxon>Uroviricota</taxon>
        <taxon>Caudoviricetes</taxon>
        <taxon>Peduoviridae</taxon>
        <taxon>Maltschvirus</taxon>
        <taxon>Maltschvirus maltsch</taxon>
    </lineage>
</organism>
<name>A0A6J5LDU9_9CAUD</name>
<reference evidence="1" key="1">
    <citation type="submission" date="2020-04" db="EMBL/GenBank/DDBJ databases">
        <authorList>
            <person name="Chiriac C."/>
            <person name="Salcher M."/>
            <person name="Ghai R."/>
            <person name="Kavagutti S V."/>
        </authorList>
    </citation>
    <scope>NUCLEOTIDE SEQUENCE</scope>
</reference>
<evidence type="ECO:0000313" key="1">
    <source>
        <dbReference type="EMBL" id="CAB4131346.1"/>
    </source>
</evidence>
<sequence>SATIPNAGLTNSTVTIGSTSIALGATSATLAGLTTVTLTQDPTAALQASTKQYVDNQVATVSNQTFHAACYASTTATLNAVYSNGTGGVGATLTNAGALAAFTADGTSPVATSRILVQFQSNAAQNGIYTVTTVGSGSVAWVLTRAADFNTVGAGPNYIETGAATFVNNGSLYGATGWVMNTTGTITVGTTSLVWAQTSSSSSVTVSSPLIKTGSDISLGTVPTTLGGTGLTTLTAYNVMLGNGTGNVAFAAPGTTGYPLLSTGAASNPAFGQLSLTAGVTGTLPVANGGTGTATAFTTGSVVFAGASGTYSQNNTKFFWDNTNNRLGINTGSPQTQLTIVSNTQTTTPTGTLPSGTDIYIVGANAANTRITQDAYGTGAYGVYTARSARGTAASPTASQSGDIISQFTGRGYGATGFATASTGYFQVSAGENFTDTAQGTYASVFTTAIGANSSTEAFRFGTAGQLGIGGATYGTSGYVLTSGGASAAPTWSQVSATGLTGVLPVANGGTNISSYTVGDLIYASGTTTLSKLADVATGNVLLSGGVGVAPAWGQVSLTTTVTGTLPIANGGTGLTSTPANGALDIGNGTGFTRTTLTAGTNIAITNGAGSISIATSATPSFATSVTTPLVIGGTAASSSLTLQSTSGVGTSDSILFKVGNNGATTAMTVDTLGNVGIGTSSPTSKLNVSGSFFAGTVGSYPAILGAGPYGGGIGFLDGTSVSGIYTQSSGTNLAFFTGQASTDAASSKIRMLIDGSGNVGIGITSPANKFEVYGNGVRSVARASTTAGQVLVEAQASDYWSGPTYTGTSLIQNGSTATGTNAGLSNAGLGVLTFQNCTAGLILTNGAAPIVFATTTAERMRIDSSGNVGIGTSSSSERLRVTATGLTEIRVNSQTSGDARVGFWAEGSTYNYIQTVRSSGALGMYGDILTFNRATGPTESMRIDSSGNVGIGFSSGVGTYGQLEVGGSTNPTMALRSSSGSGTVFAITAVGTTEARINAITNVPMTFYTNNAERLRIDASGNVGIGTSSPAVTGLHVYNAGTPVIRLSNPTVSMQTYVDTSYCVTGTVSNHPYAIATNNTTRMTIDTSGNVTTTAAISDSKGNVRQLPVNSQTAAYVLVLADAGKTISITTGGVTVNAGIFSAGDNITIFNNSASSQTITQGTSVTIYQAGTANTGNRTLAQRGVCTLLCVASNTFTISGAGLS</sequence>
<dbReference type="EMBL" id="LR796242">
    <property type="protein sequence ID" value="CAB4131346.1"/>
    <property type="molecule type" value="Genomic_DNA"/>
</dbReference>
<accession>A0A6J5LDU9</accession>